<name>A0A9D6Z4K2_9BACT</name>
<sequence>MRPVVPRQQVLFCRLEYSELDIEETFRRLVEEWRTATLLSSSMTEMCMHPAYVRIIGLGRPVVPLLLRELLTNPDHWFWALFAITGANPVNPSDAGDLARMTEAWIRWGKTHGYI</sequence>
<proteinExistence type="predicted"/>
<evidence type="ECO:0000313" key="2">
    <source>
        <dbReference type="Proteomes" id="UP000807825"/>
    </source>
</evidence>
<accession>A0A9D6Z4K2</accession>
<dbReference type="EMBL" id="JACRDE010000430">
    <property type="protein sequence ID" value="MBI5251084.1"/>
    <property type="molecule type" value="Genomic_DNA"/>
</dbReference>
<dbReference type="Proteomes" id="UP000807825">
    <property type="component" value="Unassembled WGS sequence"/>
</dbReference>
<gene>
    <name evidence="1" type="ORF">HY912_16470</name>
</gene>
<evidence type="ECO:0000313" key="1">
    <source>
        <dbReference type="EMBL" id="MBI5251084.1"/>
    </source>
</evidence>
<organism evidence="1 2">
    <name type="scientific">Desulfomonile tiedjei</name>
    <dbReference type="NCBI Taxonomy" id="2358"/>
    <lineage>
        <taxon>Bacteria</taxon>
        <taxon>Pseudomonadati</taxon>
        <taxon>Thermodesulfobacteriota</taxon>
        <taxon>Desulfomonilia</taxon>
        <taxon>Desulfomonilales</taxon>
        <taxon>Desulfomonilaceae</taxon>
        <taxon>Desulfomonile</taxon>
    </lineage>
</organism>
<reference evidence="1" key="1">
    <citation type="submission" date="2020-07" db="EMBL/GenBank/DDBJ databases">
        <title>Huge and variable diversity of episymbiotic CPR bacteria and DPANN archaea in groundwater ecosystems.</title>
        <authorList>
            <person name="He C.Y."/>
            <person name="Keren R."/>
            <person name="Whittaker M."/>
            <person name="Farag I.F."/>
            <person name="Doudna J."/>
            <person name="Cate J.H.D."/>
            <person name="Banfield J.F."/>
        </authorList>
    </citation>
    <scope>NUCLEOTIDE SEQUENCE</scope>
    <source>
        <strain evidence="1">NC_groundwater_1664_Pr3_B-0.1um_52_9</strain>
    </source>
</reference>
<dbReference type="AlphaFoldDB" id="A0A9D6Z4K2"/>
<comment type="caution">
    <text evidence="1">The sequence shown here is derived from an EMBL/GenBank/DDBJ whole genome shotgun (WGS) entry which is preliminary data.</text>
</comment>
<protein>
    <submittedName>
        <fullName evidence="1">Uncharacterized protein</fullName>
    </submittedName>
</protein>